<gene>
    <name evidence="8" type="ORF">NCGR_LOCUS15647</name>
</gene>
<keyword evidence="3 4" id="KW-0687">Ribonucleoprotein</keyword>
<dbReference type="EMBL" id="CAJGYO010000004">
    <property type="protein sequence ID" value="CAD6223218.1"/>
    <property type="molecule type" value="Genomic_DNA"/>
</dbReference>
<comment type="subunit">
    <text evidence="4">Component of the small ribosomal subunit. Mature ribosomes consist of a small (40S) and a large (60S) subunit. The 40S subunit contains about 33 different proteins and 1 molecule of RNA (18S). The 60S subunit contains about 49 different proteins and 3 molecules of RNA (25S, 5.8S and 5S).</text>
</comment>
<dbReference type="Pfam" id="PF01015">
    <property type="entry name" value="Ribosomal_S3Ae"/>
    <property type="match status" value="1"/>
</dbReference>
<evidence type="ECO:0000256" key="4">
    <source>
        <dbReference type="HAMAP-Rule" id="MF_03122"/>
    </source>
</evidence>
<evidence type="ECO:0000256" key="5">
    <source>
        <dbReference type="RuleBase" id="RU000668"/>
    </source>
</evidence>
<dbReference type="SMART" id="SM01397">
    <property type="entry name" value="Ribosomal_S3Ae"/>
    <property type="match status" value="1"/>
</dbReference>
<dbReference type="PANTHER" id="PTHR36390">
    <property type="entry name" value="MYOSIN HEAVY CHAIN-LIKE PROTEIN"/>
    <property type="match status" value="1"/>
</dbReference>
<dbReference type="GO" id="GO:0006412">
    <property type="term" value="P:translation"/>
    <property type="evidence" value="ECO:0007669"/>
    <property type="project" value="UniProtKB-UniRule"/>
</dbReference>
<protein>
    <recommendedName>
        <fullName evidence="4">Small ribosomal subunit protein eS1</fullName>
    </recommendedName>
</protein>
<feature type="compositionally biased region" description="Basic and acidic residues" evidence="7">
    <location>
        <begin position="743"/>
        <end position="760"/>
    </location>
</feature>
<evidence type="ECO:0000256" key="6">
    <source>
        <dbReference type="SAM" id="Coils"/>
    </source>
</evidence>
<dbReference type="GO" id="GO:0022627">
    <property type="term" value="C:cytosolic small ribosomal subunit"/>
    <property type="evidence" value="ECO:0007669"/>
    <property type="project" value="UniProtKB-UniRule"/>
</dbReference>
<evidence type="ECO:0000313" key="9">
    <source>
        <dbReference type="Proteomes" id="UP000604825"/>
    </source>
</evidence>
<feature type="coiled-coil region" evidence="6">
    <location>
        <begin position="458"/>
        <end position="551"/>
    </location>
</feature>
<feature type="coiled-coil region" evidence="6">
    <location>
        <begin position="587"/>
        <end position="675"/>
    </location>
</feature>
<feature type="region of interest" description="Disordered" evidence="7">
    <location>
        <begin position="1"/>
        <end position="23"/>
    </location>
</feature>
<evidence type="ECO:0000256" key="3">
    <source>
        <dbReference type="ARBA" id="ARBA00023274"/>
    </source>
</evidence>
<keyword evidence="9" id="KW-1185">Reference proteome</keyword>
<comment type="similarity">
    <text evidence="4 5">Belongs to the eukaryotic ribosomal protein eS1 family.</text>
</comment>
<sequence length="767" mass="86454">MAVGKNKRISKGKKGGKKKTVDPFSKKDWYDIKAPSVFSVRNIGKTLVSRTQGTKIASEGLKHRVFEVSLADLQSDEDQAYRKIRLRAEDVQGKNVLTNFWGMSFTTDKLRSLVKKWQTLIEAHVDVKTTDNYMLRLFCIGFTKRRPNQVKRTSYAQASQIRQIRRKMTEIMSNQASTCDLKELVSKFIPEVIGKEIEKATSSIFPLQNVFIRKVKILKAPKFDIGKLMEVHGDYAKEDVGVKMDRPAEGDEAMGGQERLGLRIAFKRCEISAGASSSSRPAAGCHLVSRADASACPRSRGDASARPRSRLSPAITGDGYGRRRHCRPRSCTEAGACGFLLLQMSSSSNGHYPANGAKVLHRKEKNKEKVQLDKNAASSACQKDRYYIEKLETELMNCYQEIDYLQDQLNIQSVEANIMGEHIHSLELKLTELEKFPERVRVMDNELIRSDSQCWLLMEEVRCKEEELQKAAAQIEKLESTALDSQCEIESLKLDLSNLEQRLLDTESFTQHAAEHKAQIDKLLGEHELQLHEAQRTIDQLVLENKQLIELLPVRAPKQSPSGSGQQVDKTLENGVHAECESGDIILEKMAKRNEESELLIEQLKEELREQKLKAKEDAEDLTQEMAELRYQITGMLEEEYKRRSCIEQAAIQHIQELETQVSKEKTKLSGALRRLQESHELAHTQAMEIKKLKAALERFNSMTNLGTVCKSCSCGFSAMLIELSNCSIEGPSGGARPPSSNHIDEKSQNRARIEWRPGEASDGDGG</sequence>
<dbReference type="GO" id="GO:0003735">
    <property type="term" value="F:structural constituent of ribosome"/>
    <property type="evidence" value="ECO:0007669"/>
    <property type="project" value="UniProtKB-UniRule"/>
</dbReference>
<dbReference type="InterPro" id="IPR018281">
    <property type="entry name" value="Ribosomal_eS1_CS"/>
</dbReference>
<evidence type="ECO:0000256" key="7">
    <source>
        <dbReference type="SAM" id="MobiDB-lite"/>
    </source>
</evidence>
<dbReference type="AlphaFoldDB" id="A0A811NEB7"/>
<feature type="region of interest" description="Disordered" evidence="7">
    <location>
        <begin position="296"/>
        <end position="322"/>
    </location>
</feature>
<keyword evidence="2 4" id="KW-0689">Ribosomal protein</keyword>
<proteinExistence type="inferred from homology"/>
<feature type="compositionally biased region" description="Basic residues" evidence="7">
    <location>
        <begin position="1"/>
        <end position="18"/>
    </location>
</feature>
<dbReference type="Proteomes" id="UP000604825">
    <property type="component" value="Unassembled WGS sequence"/>
</dbReference>
<reference evidence="8" key="1">
    <citation type="submission" date="2020-10" db="EMBL/GenBank/DDBJ databases">
        <authorList>
            <person name="Han B."/>
            <person name="Lu T."/>
            <person name="Zhao Q."/>
            <person name="Huang X."/>
            <person name="Zhao Y."/>
        </authorList>
    </citation>
    <scope>NUCLEOTIDE SEQUENCE</scope>
</reference>
<feature type="initiator methionine" description="Removed" evidence="4">
    <location>
        <position position="1"/>
    </location>
</feature>
<dbReference type="InterPro" id="IPR001593">
    <property type="entry name" value="Ribosomal_eS1"/>
</dbReference>
<comment type="caution">
    <text evidence="8">The sequence shown here is derived from an EMBL/GenBank/DDBJ whole genome shotgun (WGS) entry which is preliminary data.</text>
</comment>
<dbReference type="OrthoDB" id="2020741at2759"/>
<dbReference type="HAMAP" id="MF_03122">
    <property type="entry name" value="Ribosomal_eS1_euk"/>
    <property type="match status" value="1"/>
</dbReference>
<evidence type="ECO:0000256" key="2">
    <source>
        <dbReference type="ARBA" id="ARBA00022980"/>
    </source>
</evidence>
<dbReference type="InterPro" id="IPR027500">
    <property type="entry name" value="Ribosomal_eS1_euk"/>
</dbReference>
<dbReference type="PROSITE" id="PS01191">
    <property type="entry name" value="RIBOSOMAL_S3AE"/>
    <property type="match status" value="1"/>
</dbReference>
<organism evidence="8 9">
    <name type="scientific">Miscanthus lutarioriparius</name>
    <dbReference type="NCBI Taxonomy" id="422564"/>
    <lineage>
        <taxon>Eukaryota</taxon>
        <taxon>Viridiplantae</taxon>
        <taxon>Streptophyta</taxon>
        <taxon>Embryophyta</taxon>
        <taxon>Tracheophyta</taxon>
        <taxon>Spermatophyta</taxon>
        <taxon>Magnoliopsida</taxon>
        <taxon>Liliopsida</taxon>
        <taxon>Poales</taxon>
        <taxon>Poaceae</taxon>
        <taxon>PACMAD clade</taxon>
        <taxon>Panicoideae</taxon>
        <taxon>Andropogonodae</taxon>
        <taxon>Andropogoneae</taxon>
        <taxon>Saccharinae</taxon>
        <taxon>Miscanthus</taxon>
    </lineage>
</organism>
<accession>A0A811NEB7</accession>
<name>A0A811NEB7_9POAL</name>
<keyword evidence="6" id="KW-0175">Coiled coil</keyword>
<evidence type="ECO:0000313" key="8">
    <source>
        <dbReference type="EMBL" id="CAD6223218.1"/>
    </source>
</evidence>
<evidence type="ECO:0000256" key="1">
    <source>
        <dbReference type="ARBA" id="ARBA00004496"/>
    </source>
</evidence>
<comment type="subcellular location">
    <subcellularLocation>
        <location evidence="1 4">Cytoplasm</location>
    </subcellularLocation>
</comment>
<feature type="region of interest" description="Disordered" evidence="7">
    <location>
        <begin position="731"/>
        <end position="767"/>
    </location>
</feature>
<dbReference type="PANTHER" id="PTHR36390:SF1">
    <property type="entry name" value="MYOSIN HEAVY CHAIN-LIKE PROTEIN"/>
    <property type="match status" value="1"/>
</dbReference>
<keyword evidence="4" id="KW-0963">Cytoplasm</keyword>